<dbReference type="AlphaFoldDB" id="A0A0V1DND2"/>
<dbReference type="EMBL" id="JYDT01002705">
    <property type="protein sequence ID" value="KRY63068.1"/>
    <property type="molecule type" value="Genomic_DNA"/>
</dbReference>
<evidence type="ECO:0000313" key="1">
    <source>
        <dbReference type="EMBL" id="KRY63068.1"/>
    </source>
</evidence>
<accession>A0A0V1DND2</accession>
<name>A0A0V1DND2_TRIPS</name>
<evidence type="ECO:0000313" key="2">
    <source>
        <dbReference type="Proteomes" id="UP000054995"/>
    </source>
</evidence>
<sequence length="52" mass="5866">MNVREKKHLFWLTFYHDKGGNGGCLEVWPCGNRCGLGEGSLSLWAWALRPSS</sequence>
<gene>
    <name evidence="1" type="ORF">T4D_10082</name>
</gene>
<proteinExistence type="predicted"/>
<dbReference type="Proteomes" id="UP000054995">
    <property type="component" value="Unassembled WGS sequence"/>
</dbReference>
<keyword evidence="2" id="KW-1185">Reference proteome</keyword>
<comment type="caution">
    <text evidence="1">The sequence shown here is derived from an EMBL/GenBank/DDBJ whole genome shotgun (WGS) entry which is preliminary data.</text>
</comment>
<organism evidence="1 2">
    <name type="scientific">Trichinella pseudospiralis</name>
    <name type="common">Parasitic roundworm</name>
    <dbReference type="NCBI Taxonomy" id="6337"/>
    <lineage>
        <taxon>Eukaryota</taxon>
        <taxon>Metazoa</taxon>
        <taxon>Ecdysozoa</taxon>
        <taxon>Nematoda</taxon>
        <taxon>Enoplea</taxon>
        <taxon>Dorylaimia</taxon>
        <taxon>Trichinellida</taxon>
        <taxon>Trichinellidae</taxon>
        <taxon>Trichinella</taxon>
    </lineage>
</organism>
<reference evidence="1 2" key="1">
    <citation type="submission" date="2015-01" db="EMBL/GenBank/DDBJ databases">
        <title>Evolution of Trichinella species and genotypes.</title>
        <authorList>
            <person name="Korhonen P.K."/>
            <person name="Edoardo P."/>
            <person name="Giuseppe L.R."/>
            <person name="Gasser R.B."/>
        </authorList>
    </citation>
    <scope>NUCLEOTIDE SEQUENCE [LARGE SCALE GENOMIC DNA]</scope>
    <source>
        <strain evidence="1">ISS470</strain>
    </source>
</reference>
<protein>
    <submittedName>
        <fullName evidence="1">Uncharacterized protein</fullName>
    </submittedName>
</protein>